<feature type="region of interest" description="Disordered" evidence="3">
    <location>
        <begin position="30"/>
        <end position="49"/>
    </location>
</feature>
<protein>
    <recommendedName>
        <fullName evidence="5">Syntaxin 6/10/61 N-terminal domain-containing protein</fullName>
    </recommendedName>
</protein>
<dbReference type="GO" id="GO:0016020">
    <property type="term" value="C:membrane"/>
    <property type="evidence" value="ECO:0007669"/>
    <property type="project" value="InterPro"/>
</dbReference>
<gene>
    <name evidence="6" type="ORF">BV898_04436</name>
</gene>
<evidence type="ECO:0000256" key="3">
    <source>
        <dbReference type="SAM" id="MobiDB-lite"/>
    </source>
</evidence>
<feature type="domain" description="Syntaxin 6/10/61 N-terminal" evidence="5">
    <location>
        <begin position="3"/>
        <end position="110"/>
    </location>
</feature>
<comment type="subcellular location">
    <subcellularLocation>
        <location evidence="2">Endomembrane system</location>
        <topology evidence="2">Single-pass type IV membrane protein</topology>
    </subcellularLocation>
</comment>
<dbReference type="Proteomes" id="UP000192578">
    <property type="component" value="Unassembled WGS sequence"/>
</dbReference>
<dbReference type="SUPFAM" id="SSF47661">
    <property type="entry name" value="t-snare proteins"/>
    <property type="match status" value="1"/>
</dbReference>
<dbReference type="GO" id="GO:0012505">
    <property type="term" value="C:endomembrane system"/>
    <property type="evidence" value="ECO:0007669"/>
    <property type="project" value="UniProtKB-SubCell"/>
</dbReference>
<keyword evidence="4" id="KW-0812">Transmembrane</keyword>
<dbReference type="InterPro" id="IPR015260">
    <property type="entry name" value="Syntaxin-6/10/61_N"/>
</dbReference>
<proteinExistence type="predicted"/>
<dbReference type="EMBL" id="MTYJ01000022">
    <property type="protein sequence ID" value="OQV21534.1"/>
    <property type="molecule type" value="Genomic_DNA"/>
</dbReference>
<evidence type="ECO:0000259" key="5">
    <source>
        <dbReference type="Pfam" id="PF09177"/>
    </source>
</evidence>
<dbReference type="InterPro" id="IPR010989">
    <property type="entry name" value="SNARE"/>
</dbReference>
<evidence type="ECO:0000256" key="2">
    <source>
        <dbReference type="ARBA" id="ARBA00046280"/>
    </source>
</evidence>
<evidence type="ECO:0000313" key="6">
    <source>
        <dbReference type="EMBL" id="OQV21534.1"/>
    </source>
</evidence>
<dbReference type="GO" id="GO:0048193">
    <property type="term" value="P:Golgi vesicle transport"/>
    <property type="evidence" value="ECO:0007669"/>
    <property type="project" value="InterPro"/>
</dbReference>
<feature type="compositionally biased region" description="Basic and acidic residues" evidence="3">
    <location>
        <begin position="125"/>
        <end position="144"/>
    </location>
</feature>
<accession>A0A1W0X274</accession>
<dbReference type="Pfam" id="PF09177">
    <property type="entry name" value="STX6_10_61_N"/>
    <property type="match status" value="1"/>
</dbReference>
<feature type="region of interest" description="Disordered" evidence="3">
    <location>
        <begin position="125"/>
        <end position="160"/>
    </location>
</feature>
<dbReference type="AlphaFoldDB" id="A0A1W0X274"/>
<keyword evidence="7" id="KW-1185">Reference proteome</keyword>
<comment type="caution">
    <text evidence="6">The sequence shown here is derived from an EMBL/GenBank/DDBJ whole genome shotgun (WGS) entry which is preliminary data.</text>
</comment>
<evidence type="ECO:0000256" key="1">
    <source>
        <dbReference type="ARBA" id="ARBA00022927"/>
    </source>
</evidence>
<feature type="transmembrane region" description="Helical" evidence="4">
    <location>
        <begin position="224"/>
        <end position="245"/>
    </location>
</feature>
<dbReference type="Gene3D" id="1.20.58.90">
    <property type="match status" value="1"/>
</dbReference>
<keyword evidence="4" id="KW-0472">Membrane</keyword>
<organism evidence="6 7">
    <name type="scientific">Hypsibius exemplaris</name>
    <name type="common">Freshwater tardigrade</name>
    <dbReference type="NCBI Taxonomy" id="2072580"/>
    <lineage>
        <taxon>Eukaryota</taxon>
        <taxon>Metazoa</taxon>
        <taxon>Ecdysozoa</taxon>
        <taxon>Tardigrada</taxon>
        <taxon>Eutardigrada</taxon>
        <taxon>Parachela</taxon>
        <taxon>Hypsibioidea</taxon>
        <taxon>Hypsibiidae</taxon>
        <taxon>Hypsibius</taxon>
    </lineage>
</organism>
<dbReference type="GO" id="GO:0015031">
    <property type="term" value="P:protein transport"/>
    <property type="evidence" value="ECO:0007669"/>
    <property type="project" value="UniProtKB-KW"/>
</dbReference>
<name>A0A1W0X274_HYPEX</name>
<evidence type="ECO:0000256" key="4">
    <source>
        <dbReference type="SAM" id="Phobius"/>
    </source>
</evidence>
<evidence type="ECO:0000313" key="7">
    <source>
        <dbReference type="Proteomes" id="UP000192578"/>
    </source>
</evidence>
<keyword evidence="1" id="KW-0653">Protein transport</keyword>
<keyword evidence="1" id="KW-0813">Transport</keyword>
<sequence length="246" mass="27276">MADPFYADLGEIKHNLSNLATSLQRLLESTPVRQNGTATDRNGGPGGGAFDKDVVQDIVKLIGKLETQLKDLSDTFAIQTTNAKKLGLSPSEMTSRKEIVESNHKSFESMRENFVYLIKDDPAVHRSSKERNHTIAGKENKKAFEPLPPVPGSPPLSAVGRSAFDVESDSDDDLEIRHYQKEPPFATSQMDAELGPLRLTMDNHREGMVGRMRNWIAQSRRNKMIFAGSNIVVFVVLGILLILAIF</sequence>
<reference evidence="7" key="1">
    <citation type="submission" date="2017-01" db="EMBL/GenBank/DDBJ databases">
        <title>Comparative genomics of anhydrobiosis in the tardigrade Hypsibius dujardini.</title>
        <authorList>
            <person name="Yoshida Y."/>
            <person name="Koutsovoulos G."/>
            <person name="Laetsch D."/>
            <person name="Stevens L."/>
            <person name="Kumar S."/>
            <person name="Horikawa D."/>
            <person name="Ishino K."/>
            <person name="Komine S."/>
            <person name="Tomita M."/>
            <person name="Blaxter M."/>
            <person name="Arakawa K."/>
        </authorList>
    </citation>
    <scope>NUCLEOTIDE SEQUENCE [LARGE SCALE GENOMIC DNA]</scope>
    <source>
        <strain evidence="7">Z151</strain>
    </source>
</reference>
<keyword evidence="4" id="KW-1133">Transmembrane helix</keyword>
<feature type="compositionally biased region" description="Polar residues" evidence="3">
    <location>
        <begin position="31"/>
        <end position="40"/>
    </location>
</feature>